<reference evidence="2" key="1">
    <citation type="journal article" date="2019" name="Int. J. Syst. Evol. Microbiol.">
        <title>The Global Catalogue of Microorganisms (GCM) 10K type strain sequencing project: providing services to taxonomists for standard genome sequencing and annotation.</title>
        <authorList>
            <consortium name="The Broad Institute Genomics Platform"/>
            <consortium name="The Broad Institute Genome Sequencing Center for Infectious Disease"/>
            <person name="Wu L."/>
            <person name="Ma J."/>
        </authorList>
    </citation>
    <scope>NUCLEOTIDE SEQUENCE [LARGE SCALE GENOMIC DNA]</scope>
    <source>
        <strain evidence="2">JCM 17979</strain>
    </source>
</reference>
<name>A0ABP9C9N7_9PSEU</name>
<proteinExistence type="predicted"/>
<dbReference type="InterPro" id="IPR010035">
    <property type="entry name" value="Thi_S"/>
</dbReference>
<dbReference type="Proteomes" id="UP001500928">
    <property type="component" value="Unassembled WGS sequence"/>
</dbReference>
<dbReference type="NCBIfam" id="TIGR01683">
    <property type="entry name" value="thiS"/>
    <property type="match status" value="1"/>
</dbReference>
<keyword evidence="2" id="KW-1185">Reference proteome</keyword>
<dbReference type="InterPro" id="IPR003749">
    <property type="entry name" value="ThiS/MoaD-like"/>
</dbReference>
<dbReference type="InterPro" id="IPR012675">
    <property type="entry name" value="Beta-grasp_dom_sf"/>
</dbReference>
<dbReference type="CDD" id="cd00565">
    <property type="entry name" value="Ubl_ThiS"/>
    <property type="match status" value="1"/>
</dbReference>
<evidence type="ECO:0000313" key="2">
    <source>
        <dbReference type="Proteomes" id="UP001500928"/>
    </source>
</evidence>
<dbReference type="InterPro" id="IPR016155">
    <property type="entry name" value="Mopterin_synth/thiamin_S_b"/>
</dbReference>
<dbReference type="RefSeq" id="WP_345422310.1">
    <property type="nucleotide sequence ID" value="NZ_BAABHO010000054.1"/>
</dbReference>
<gene>
    <name evidence="1" type="primary">thiS</name>
    <name evidence="1" type="ORF">GCM10023200_50320</name>
</gene>
<dbReference type="SUPFAM" id="SSF54285">
    <property type="entry name" value="MoaD/ThiS"/>
    <property type="match status" value="1"/>
</dbReference>
<dbReference type="EMBL" id="BAABHO010000054">
    <property type="protein sequence ID" value="GAA4806620.1"/>
    <property type="molecule type" value="Genomic_DNA"/>
</dbReference>
<protein>
    <submittedName>
        <fullName evidence="1">Sulfur carrier protein ThiS</fullName>
    </submittedName>
</protein>
<organism evidence="1 2">
    <name type="scientific">Actinomycetospora chlora</name>
    <dbReference type="NCBI Taxonomy" id="663608"/>
    <lineage>
        <taxon>Bacteria</taxon>
        <taxon>Bacillati</taxon>
        <taxon>Actinomycetota</taxon>
        <taxon>Actinomycetes</taxon>
        <taxon>Pseudonocardiales</taxon>
        <taxon>Pseudonocardiaceae</taxon>
        <taxon>Actinomycetospora</taxon>
    </lineage>
</organism>
<comment type="caution">
    <text evidence="1">The sequence shown here is derived from an EMBL/GenBank/DDBJ whole genome shotgun (WGS) entry which is preliminary data.</text>
</comment>
<accession>A0ABP9C9N7</accession>
<dbReference type="Gene3D" id="3.10.20.30">
    <property type="match status" value="1"/>
</dbReference>
<sequence length="67" mass="7111">MTTVWLNDERRDVPPGTTVAVLMAEHGVPERGVAVAVDGTVVPRVSWASTRLLDGTRIEVLTAVQGG</sequence>
<dbReference type="Pfam" id="PF02597">
    <property type="entry name" value="ThiS"/>
    <property type="match status" value="1"/>
</dbReference>
<dbReference type="PANTHER" id="PTHR34472:SF1">
    <property type="entry name" value="SULFUR CARRIER PROTEIN THIS"/>
    <property type="match status" value="1"/>
</dbReference>
<dbReference type="PANTHER" id="PTHR34472">
    <property type="entry name" value="SULFUR CARRIER PROTEIN THIS"/>
    <property type="match status" value="1"/>
</dbReference>
<evidence type="ECO:0000313" key="1">
    <source>
        <dbReference type="EMBL" id="GAA4806620.1"/>
    </source>
</evidence>